<sequence length="520" mass="54136">MAARRAHLLGIALVTLLMIVSSLGLVTAFGAGAGPSAAATPTLAAHAAPAAPAAPSSALRPLASAPSALNPSGISTAENPVAATALAQAAAAGVPSRFVFVPRASATPAQIAQAAAQGHVTPLYSQDTPAPLGLAYYGLSAAPNGSIVATTLNTPRVMATFDPNATGIVSNYPFSSSTDYYGVQLNAVTTSINLLGNNSYSFWTQNVAEYSPLTGLLYLVTNVWNFTGPSLSTNAIYSHGPHGTQVGTTFYYSEIVLQHVAYPFHMDLWMNNSVTSGRNNVSFAVGLAQGANYTNYTSYPYDWVDFNSVSATASNYTASGTQYNKFGLTNDFEVILGGPGGGSQADLFAADANMSLQYWNSSTGSFRSVPAAYSYGGETGETVTGANVKWTTNATTGQPFGVVTGGAGFLYGLWNATTPSGMGTLNVHLTPSNEFIFLAINRTGNFSYEGEPYWAPQELNNGTFSLAPGAYNITVELAGYDPEQGSFTLNAGQTVTFSGAMTANSALGIYTPLYVWNNDQ</sequence>
<protein>
    <submittedName>
        <fullName evidence="1">Thermopsin related protein</fullName>
    </submittedName>
</protein>
<comment type="caution">
    <text evidence="1">The sequence shown here is derived from an EMBL/GenBank/DDBJ whole genome shotgun (WGS) entry which is preliminary data.</text>
</comment>
<dbReference type="AlphaFoldDB" id="T1CK67"/>
<feature type="non-terminal residue" evidence="1">
    <location>
        <position position="520"/>
    </location>
</feature>
<name>T1CK67_9ZZZZ</name>
<evidence type="ECO:0000313" key="1">
    <source>
        <dbReference type="EMBL" id="EQD68390.1"/>
    </source>
</evidence>
<organism evidence="1">
    <name type="scientific">mine drainage metagenome</name>
    <dbReference type="NCBI Taxonomy" id="410659"/>
    <lineage>
        <taxon>unclassified sequences</taxon>
        <taxon>metagenomes</taxon>
        <taxon>ecological metagenomes</taxon>
    </lineage>
</organism>
<dbReference type="Pfam" id="PF05317">
    <property type="entry name" value="Thermopsin"/>
    <property type="match status" value="1"/>
</dbReference>
<reference evidence="1" key="2">
    <citation type="journal article" date="2014" name="ISME J.">
        <title>Microbial stratification in low pH oxic and suboxic macroscopic growths along an acid mine drainage.</title>
        <authorList>
            <person name="Mendez-Garcia C."/>
            <person name="Mesa V."/>
            <person name="Sprenger R.R."/>
            <person name="Richter M."/>
            <person name="Diez M.S."/>
            <person name="Solano J."/>
            <person name="Bargiela R."/>
            <person name="Golyshina O.V."/>
            <person name="Manteca A."/>
            <person name="Ramos J.L."/>
            <person name="Gallego J.R."/>
            <person name="Llorente I."/>
            <person name="Martins Dos Santos V.A."/>
            <person name="Jensen O.N."/>
            <person name="Pelaez A.I."/>
            <person name="Sanchez J."/>
            <person name="Ferrer M."/>
        </authorList>
    </citation>
    <scope>NUCLEOTIDE SEQUENCE</scope>
</reference>
<accession>T1CK67</accession>
<gene>
    <name evidence="1" type="ORF">B2A_00460</name>
</gene>
<reference evidence="1" key="1">
    <citation type="submission" date="2013-08" db="EMBL/GenBank/DDBJ databases">
        <authorList>
            <person name="Mendez C."/>
            <person name="Richter M."/>
            <person name="Ferrer M."/>
            <person name="Sanchez J."/>
        </authorList>
    </citation>
    <scope>NUCLEOTIDE SEQUENCE</scope>
</reference>
<proteinExistence type="predicted"/>
<dbReference type="InterPro" id="IPR007981">
    <property type="entry name" value="Peptidase_A5"/>
</dbReference>
<dbReference type="EMBL" id="AUZZ01000358">
    <property type="protein sequence ID" value="EQD68390.1"/>
    <property type="molecule type" value="Genomic_DNA"/>
</dbReference>